<dbReference type="SMART" id="SM00388">
    <property type="entry name" value="HisKA"/>
    <property type="match status" value="1"/>
</dbReference>
<evidence type="ECO:0000313" key="10">
    <source>
        <dbReference type="Proteomes" id="UP000655759"/>
    </source>
</evidence>
<keyword evidence="2" id="KW-0808">Transferase</keyword>
<dbReference type="EMBL" id="CAJNAQ010000005">
    <property type="protein sequence ID" value="CAE6497807.1"/>
    <property type="molecule type" value="Genomic_DNA"/>
</dbReference>
<dbReference type="RefSeq" id="WP_205099851.1">
    <property type="nucleotide sequence ID" value="NZ_CAJNAQ010000005.1"/>
</dbReference>
<dbReference type="Proteomes" id="UP000655759">
    <property type="component" value="Unassembled WGS sequence"/>
</dbReference>
<dbReference type="PANTHER" id="PTHR43065">
    <property type="entry name" value="SENSOR HISTIDINE KINASE"/>
    <property type="match status" value="1"/>
</dbReference>
<dbReference type="SUPFAM" id="SSF47384">
    <property type="entry name" value="Homodimeric domain of signal transducing histidine kinase"/>
    <property type="match status" value="1"/>
</dbReference>
<feature type="domain" description="Histidine kinase" evidence="8">
    <location>
        <begin position="97"/>
        <end position="296"/>
    </location>
</feature>
<evidence type="ECO:0000256" key="2">
    <source>
        <dbReference type="ARBA" id="ARBA00022679"/>
    </source>
</evidence>
<dbReference type="PANTHER" id="PTHR43065:SF10">
    <property type="entry name" value="PEROXIDE STRESS-ACTIVATED HISTIDINE KINASE MAK3"/>
    <property type="match status" value="1"/>
</dbReference>
<keyword evidence="4 9" id="KW-0418">Kinase</keyword>
<accession>A0A812EXS5</accession>
<keyword evidence="7" id="KW-0175">Coiled coil</keyword>
<dbReference type="Gene3D" id="1.10.287.130">
    <property type="match status" value="1"/>
</dbReference>
<gene>
    <name evidence="9" type="ORF">NUZ5A_50710</name>
</gene>
<dbReference type="GO" id="GO:0005524">
    <property type="term" value="F:ATP binding"/>
    <property type="evidence" value="ECO:0007669"/>
    <property type="project" value="UniProtKB-KW"/>
</dbReference>
<dbReference type="PRINTS" id="PR00344">
    <property type="entry name" value="BCTRLSENSOR"/>
</dbReference>
<dbReference type="Pfam" id="PF02518">
    <property type="entry name" value="HATPase_c"/>
    <property type="match status" value="1"/>
</dbReference>
<evidence type="ECO:0000313" key="9">
    <source>
        <dbReference type="EMBL" id="CAE6497807.1"/>
    </source>
</evidence>
<dbReference type="InterPro" id="IPR004358">
    <property type="entry name" value="Sig_transdc_His_kin-like_C"/>
</dbReference>
<dbReference type="SUPFAM" id="SSF55874">
    <property type="entry name" value="ATPase domain of HSP90 chaperone/DNA topoisomerase II/histidine kinase"/>
    <property type="match status" value="1"/>
</dbReference>
<evidence type="ECO:0000256" key="7">
    <source>
        <dbReference type="SAM" id="Coils"/>
    </source>
</evidence>
<keyword evidence="1" id="KW-0597">Phosphoprotein</keyword>
<keyword evidence="6" id="KW-0902">Two-component regulatory system</keyword>
<feature type="coiled-coil region" evidence="7">
    <location>
        <begin position="16"/>
        <end position="50"/>
    </location>
</feature>
<proteinExistence type="predicted"/>
<dbReference type="InterPro" id="IPR036097">
    <property type="entry name" value="HisK_dim/P_sf"/>
</dbReference>
<evidence type="ECO:0000259" key="8">
    <source>
        <dbReference type="PROSITE" id="PS50109"/>
    </source>
</evidence>
<evidence type="ECO:0000256" key="6">
    <source>
        <dbReference type="ARBA" id="ARBA00023012"/>
    </source>
</evidence>
<organism evidence="9 10">
    <name type="scientific">Candidatus Nitrosotenuis uzonensis</name>
    <dbReference type="NCBI Taxonomy" id="1407055"/>
    <lineage>
        <taxon>Archaea</taxon>
        <taxon>Nitrososphaerota</taxon>
        <taxon>Candidatus Nitrosotenuis</taxon>
    </lineage>
</organism>
<evidence type="ECO:0000256" key="5">
    <source>
        <dbReference type="ARBA" id="ARBA00022840"/>
    </source>
</evidence>
<sequence>MALGETYAIHLSVDEKCELLNKIERLETEKQRLEEQNRINRRALVTLERKLAKFEEIREQRDWLLDEMTKKISDLSRFQSELFKSERFSAIGEMSARLAHDMRNPLAIIKNTVEIAKIKHAPRIPVELQNLLATIDAASSRLVFQLDQVLNFVRISPLHCDEYSLRKILKSAIGKIVVPDDVKLHVPDKDVLVYCDAEKIEAVFTNLIMNSIQAMDNSGDVVVRFIQTSSTVCIEVEDSGPGIPDGLVEKIFEPLFTTKSRGTGLGLPTVKSIIQQHEGTINVTSNPTIFSILLPK</sequence>
<dbReference type="SMART" id="SM00387">
    <property type="entry name" value="HATPase_c"/>
    <property type="match status" value="1"/>
</dbReference>
<dbReference type="AlphaFoldDB" id="A0A812EXS5"/>
<keyword evidence="3" id="KW-0547">Nucleotide-binding</keyword>
<evidence type="ECO:0000256" key="4">
    <source>
        <dbReference type="ARBA" id="ARBA00022777"/>
    </source>
</evidence>
<dbReference type="CDD" id="cd00082">
    <property type="entry name" value="HisKA"/>
    <property type="match status" value="1"/>
</dbReference>
<evidence type="ECO:0000256" key="3">
    <source>
        <dbReference type="ARBA" id="ARBA00022741"/>
    </source>
</evidence>
<dbReference type="InterPro" id="IPR036890">
    <property type="entry name" value="HATPase_C_sf"/>
</dbReference>
<protein>
    <submittedName>
        <fullName evidence="9">Histidine kinase</fullName>
    </submittedName>
</protein>
<dbReference type="InterPro" id="IPR003594">
    <property type="entry name" value="HATPase_dom"/>
</dbReference>
<dbReference type="Gene3D" id="3.30.565.10">
    <property type="entry name" value="Histidine kinase-like ATPase, C-terminal domain"/>
    <property type="match status" value="1"/>
</dbReference>
<evidence type="ECO:0000256" key="1">
    <source>
        <dbReference type="ARBA" id="ARBA00022553"/>
    </source>
</evidence>
<keyword evidence="5" id="KW-0067">ATP-binding</keyword>
<dbReference type="InterPro" id="IPR005467">
    <property type="entry name" value="His_kinase_dom"/>
</dbReference>
<dbReference type="Pfam" id="PF00512">
    <property type="entry name" value="HisKA"/>
    <property type="match status" value="1"/>
</dbReference>
<comment type="caution">
    <text evidence="9">The sequence shown here is derived from an EMBL/GenBank/DDBJ whole genome shotgun (WGS) entry which is preliminary data.</text>
</comment>
<dbReference type="PROSITE" id="PS50109">
    <property type="entry name" value="HIS_KIN"/>
    <property type="match status" value="1"/>
</dbReference>
<dbReference type="InterPro" id="IPR003661">
    <property type="entry name" value="HisK_dim/P_dom"/>
</dbReference>
<name>A0A812EXS5_9ARCH</name>
<dbReference type="GO" id="GO:0000155">
    <property type="term" value="F:phosphorelay sensor kinase activity"/>
    <property type="evidence" value="ECO:0007669"/>
    <property type="project" value="InterPro"/>
</dbReference>
<reference evidence="9" key="1">
    <citation type="submission" date="2021-02" db="EMBL/GenBank/DDBJ databases">
        <authorList>
            <person name="Han P."/>
        </authorList>
    </citation>
    <scope>NUCLEOTIDE SEQUENCE</scope>
    <source>
        <strain evidence="9">Candidatus Nitrosotenuis uzonensis 5A</strain>
    </source>
</reference>